<name>A0ACB8TV87_9APHY</name>
<evidence type="ECO:0000313" key="1">
    <source>
        <dbReference type="EMBL" id="KAI0085955.1"/>
    </source>
</evidence>
<organism evidence="1 2">
    <name type="scientific">Irpex rosettiformis</name>
    <dbReference type="NCBI Taxonomy" id="378272"/>
    <lineage>
        <taxon>Eukaryota</taxon>
        <taxon>Fungi</taxon>
        <taxon>Dikarya</taxon>
        <taxon>Basidiomycota</taxon>
        <taxon>Agaricomycotina</taxon>
        <taxon>Agaricomycetes</taxon>
        <taxon>Polyporales</taxon>
        <taxon>Irpicaceae</taxon>
        <taxon>Irpex</taxon>
    </lineage>
</organism>
<accession>A0ACB8TV87</accession>
<comment type="caution">
    <text evidence="1">The sequence shown here is derived from an EMBL/GenBank/DDBJ whole genome shotgun (WGS) entry which is preliminary data.</text>
</comment>
<dbReference type="Proteomes" id="UP001055072">
    <property type="component" value="Unassembled WGS sequence"/>
</dbReference>
<evidence type="ECO:0000313" key="2">
    <source>
        <dbReference type="Proteomes" id="UP001055072"/>
    </source>
</evidence>
<sequence>MSGRQSPVTPELSTSGTPVVLRTNTLVVTSLPLSFFEPVVLEALKLHFESYGDVHTWAPLKAFARVFLIYYDEEAAELAKDACDNLYVKETGESPATLLRVFRADPTPLAQLVNPDLLRPPELEKNFLISPPGSPPVGWEQIREEPPNHAPLADDLIAALKKLQLQREAPGQHGIEVLIEPEDGGGIRICVEDCGGDIPATLDEAEEGEQRFYNLGLISKAKLQFKPAPTAMPPMPMS</sequence>
<dbReference type="EMBL" id="MU274927">
    <property type="protein sequence ID" value="KAI0085955.1"/>
    <property type="molecule type" value="Genomic_DNA"/>
</dbReference>
<reference evidence="1" key="1">
    <citation type="journal article" date="2021" name="Environ. Microbiol.">
        <title>Gene family expansions and transcriptome signatures uncover fungal adaptations to wood decay.</title>
        <authorList>
            <person name="Hage H."/>
            <person name="Miyauchi S."/>
            <person name="Viragh M."/>
            <person name="Drula E."/>
            <person name="Min B."/>
            <person name="Chaduli D."/>
            <person name="Navarro D."/>
            <person name="Favel A."/>
            <person name="Norest M."/>
            <person name="Lesage-Meessen L."/>
            <person name="Balint B."/>
            <person name="Merenyi Z."/>
            <person name="de Eugenio L."/>
            <person name="Morin E."/>
            <person name="Martinez A.T."/>
            <person name="Baldrian P."/>
            <person name="Stursova M."/>
            <person name="Martinez M.J."/>
            <person name="Novotny C."/>
            <person name="Magnuson J.K."/>
            <person name="Spatafora J.W."/>
            <person name="Maurice S."/>
            <person name="Pangilinan J."/>
            <person name="Andreopoulos W."/>
            <person name="LaButti K."/>
            <person name="Hundley H."/>
            <person name="Na H."/>
            <person name="Kuo A."/>
            <person name="Barry K."/>
            <person name="Lipzen A."/>
            <person name="Henrissat B."/>
            <person name="Riley R."/>
            <person name="Ahrendt S."/>
            <person name="Nagy L.G."/>
            <person name="Grigoriev I.V."/>
            <person name="Martin F."/>
            <person name="Rosso M.N."/>
        </authorList>
    </citation>
    <scope>NUCLEOTIDE SEQUENCE</scope>
    <source>
        <strain evidence="1">CBS 384.51</strain>
    </source>
</reference>
<gene>
    <name evidence="1" type="ORF">BDY19DRAFT_908707</name>
</gene>
<proteinExistence type="predicted"/>
<keyword evidence="2" id="KW-1185">Reference proteome</keyword>
<protein>
    <submittedName>
        <fullName evidence="1">Calcipressin-domain-containing protein</fullName>
    </submittedName>
</protein>